<evidence type="ECO:0000313" key="3">
    <source>
        <dbReference type="EMBL" id="KAK5635177.1"/>
    </source>
</evidence>
<keyword evidence="2" id="KW-1133">Transmembrane helix</keyword>
<sequence>MEKRDISGHEKMVIVLSTVLGFIGIALVAIIAIWYLRNRRRHRLFNRGLTPIGDEEIATWKVNRAEKEAEAYTTRPSHVSKDSTNSARIQYQKGGTRPSTDAVVSTRSFIKNSFSIDLPRAPEAAAFARAPNARTGLTDETVPGDEPFVPQLKRQPSRLQKMPPGTPKIASRSNSRSNSRTRAARSYSHPENWHGSADSSPTGSRDGNQRGGHSRIYSSSSIPPRINSATEKELFGGLSPPPSRRPSAIGRALG</sequence>
<keyword evidence="2" id="KW-0472">Membrane</keyword>
<dbReference type="AlphaFoldDB" id="A0AAN7Z953"/>
<feature type="compositionally biased region" description="Polar residues" evidence="1">
    <location>
        <begin position="197"/>
        <end position="206"/>
    </location>
</feature>
<feature type="region of interest" description="Disordered" evidence="1">
    <location>
        <begin position="129"/>
        <end position="254"/>
    </location>
</feature>
<keyword evidence="2" id="KW-0812">Transmembrane</keyword>
<proteinExistence type="predicted"/>
<keyword evidence="4" id="KW-1185">Reference proteome</keyword>
<name>A0AAN7Z953_9PEZI</name>
<gene>
    <name evidence="3" type="ORF">RRF57_010889</name>
</gene>
<accession>A0AAN7Z953</accession>
<dbReference type="EMBL" id="JAWHQM010000049">
    <property type="protein sequence ID" value="KAK5635177.1"/>
    <property type="molecule type" value="Genomic_DNA"/>
</dbReference>
<protein>
    <submittedName>
        <fullName evidence="3">Uncharacterized protein</fullName>
    </submittedName>
</protein>
<feature type="transmembrane region" description="Helical" evidence="2">
    <location>
        <begin position="12"/>
        <end position="36"/>
    </location>
</feature>
<evidence type="ECO:0000256" key="1">
    <source>
        <dbReference type="SAM" id="MobiDB-lite"/>
    </source>
</evidence>
<feature type="compositionally biased region" description="Low complexity" evidence="1">
    <location>
        <begin position="170"/>
        <end position="187"/>
    </location>
</feature>
<comment type="caution">
    <text evidence="3">The sequence shown here is derived from an EMBL/GenBank/DDBJ whole genome shotgun (WGS) entry which is preliminary data.</text>
</comment>
<organism evidence="3 4">
    <name type="scientific">Xylaria bambusicola</name>
    <dbReference type="NCBI Taxonomy" id="326684"/>
    <lineage>
        <taxon>Eukaryota</taxon>
        <taxon>Fungi</taxon>
        <taxon>Dikarya</taxon>
        <taxon>Ascomycota</taxon>
        <taxon>Pezizomycotina</taxon>
        <taxon>Sordariomycetes</taxon>
        <taxon>Xylariomycetidae</taxon>
        <taxon>Xylariales</taxon>
        <taxon>Xylariaceae</taxon>
        <taxon>Xylaria</taxon>
    </lineage>
</organism>
<reference evidence="3 4" key="1">
    <citation type="submission" date="2023-10" db="EMBL/GenBank/DDBJ databases">
        <title>Draft genome sequence of Xylaria bambusicola isolate GMP-LS, the root and basal stem rot pathogen of sugarcane in Indonesia.</title>
        <authorList>
            <person name="Selvaraj P."/>
            <person name="Muralishankar V."/>
            <person name="Muruganantham S."/>
            <person name="Sp S."/>
            <person name="Haryani S."/>
            <person name="Lau K.J.X."/>
            <person name="Naqvi N.I."/>
        </authorList>
    </citation>
    <scope>NUCLEOTIDE SEQUENCE [LARGE SCALE GENOMIC DNA]</scope>
    <source>
        <strain evidence="3">GMP-LS</strain>
    </source>
</reference>
<evidence type="ECO:0000313" key="4">
    <source>
        <dbReference type="Proteomes" id="UP001305414"/>
    </source>
</evidence>
<feature type="compositionally biased region" description="Low complexity" evidence="1">
    <location>
        <begin position="214"/>
        <end position="228"/>
    </location>
</feature>
<dbReference type="Proteomes" id="UP001305414">
    <property type="component" value="Unassembled WGS sequence"/>
</dbReference>
<dbReference type="CDD" id="cd12087">
    <property type="entry name" value="TM_EGFR-like"/>
    <property type="match status" value="1"/>
</dbReference>
<evidence type="ECO:0000256" key="2">
    <source>
        <dbReference type="SAM" id="Phobius"/>
    </source>
</evidence>